<accession>A0A8J2H796</accession>
<gene>
    <name evidence="2" type="ORF">HICCMSTLAB_LOCUS3192</name>
</gene>
<reference evidence="2" key="1">
    <citation type="submission" date="2021-04" db="EMBL/GenBank/DDBJ databases">
        <authorList>
            <person name="Chebbi M.A.C M."/>
        </authorList>
    </citation>
    <scope>NUCLEOTIDE SEQUENCE</scope>
</reference>
<proteinExistence type="predicted"/>
<sequence>MNHLIIRAFTDVFMITMFSVKVLISSFVVGVVVLLTSVSVVGVLVVVSSGVTVLIESSFVDLIDVVESIITSSVRAWGISMVLIIISPTELVFKAETMGSPTGVTVSSGIMVSVSVMMVAFNVLGDPVIISLETFLDVPADSNGLPRA</sequence>
<keyword evidence="1" id="KW-0472">Membrane</keyword>
<comment type="caution">
    <text evidence="2">The sequence shown here is derived from an EMBL/GenBank/DDBJ whole genome shotgun (WGS) entry which is preliminary data.</text>
</comment>
<keyword evidence="1" id="KW-0812">Transmembrane</keyword>
<name>A0A8J2H796_COTCN</name>
<evidence type="ECO:0000256" key="1">
    <source>
        <dbReference type="SAM" id="Phobius"/>
    </source>
</evidence>
<evidence type="ECO:0000313" key="3">
    <source>
        <dbReference type="Proteomes" id="UP000786811"/>
    </source>
</evidence>
<dbReference type="AlphaFoldDB" id="A0A8J2H796"/>
<dbReference type="EMBL" id="CAJNRD030001118">
    <property type="protein sequence ID" value="CAG5081096.1"/>
    <property type="molecule type" value="Genomic_DNA"/>
</dbReference>
<feature type="transmembrane region" description="Helical" evidence="1">
    <location>
        <begin position="12"/>
        <end position="35"/>
    </location>
</feature>
<keyword evidence="1" id="KW-1133">Transmembrane helix</keyword>
<dbReference type="Proteomes" id="UP000786811">
    <property type="component" value="Unassembled WGS sequence"/>
</dbReference>
<evidence type="ECO:0000313" key="2">
    <source>
        <dbReference type="EMBL" id="CAG5081096.1"/>
    </source>
</evidence>
<feature type="transmembrane region" description="Helical" evidence="1">
    <location>
        <begin position="105"/>
        <end position="124"/>
    </location>
</feature>
<keyword evidence="3" id="KW-1185">Reference proteome</keyword>
<feature type="transmembrane region" description="Helical" evidence="1">
    <location>
        <begin position="41"/>
        <end position="62"/>
    </location>
</feature>
<organism evidence="2 3">
    <name type="scientific">Cotesia congregata</name>
    <name type="common">Parasitoid wasp</name>
    <name type="synonym">Apanteles congregatus</name>
    <dbReference type="NCBI Taxonomy" id="51543"/>
    <lineage>
        <taxon>Eukaryota</taxon>
        <taxon>Metazoa</taxon>
        <taxon>Ecdysozoa</taxon>
        <taxon>Arthropoda</taxon>
        <taxon>Hexapoda</taxon>
        <taxon>Insecta</taxon>
        <taxon>Pterygota</taxon>
        <taxon>Neoptera</taxon>
        <taxon>Endopterygota</taxon>
        <taxon>Hymenoptera</taxon>
        <taxon>Apocrita</taxon>
        <taxon>Ichneumonoidea</taxon>
        <taxon>Braconidae</taxon>
        <taxon>Microgastrinae</taxon>
        <taxon>Cotesia</taxon>
    </lineage>
</organism>
<feature type="transmembrane region" description="Helical" evidence="1">
    <location>
        <begin position="74"/>
        <end position="93"/>
    </location>
</feature>
<protein>
    <submittedName>
        <fullName evidence="2">Uncharacterized protein</fullName>
    </submittedName>
</protein>